<dbReference type="AlphaFoldDB" id="A0A1F4W1D2"/>
<dbReference type="Pfam" id="PF12696">
    <property type="entry name" value="TraG-D_C"/>
    <property type="match status" value="1"/>
</dbReference>
<evidence type="ECO:0000313" key="5">
    <source>
        <dbReference type="EMBL" id="OGC63088.1"/>
    </source>
</evidence>
<name>A0A1F4W1D2_UNCKA</name>
<keyword evidence="1" id="KW-1133">Transmembrane helix</keyword>
<organism evidence="5 6">
    <name type="scientific">candidate division WWE3 bacterium RIFOXYA2_FULL_46_9</name>
    <dbReference type="NCBI Taxonomy" id="1802636"/>
    <lineage>
        <taxon>Bacteria</taxon>
        <taxon>Katanobacteria</taxon>
    </lineage>
</organism>
<dbReference type="InterPro" id="IPR032689">
    <property type="entry name" value="TraG-D_C"/>
</dbReference>
<keyword evidence="1" id="KW-0812">Transmembrane</keyword>
<feature type="domain" description="DUF8128" evidence="4">
    <location>
        <begin position="55"/>
        <end position="341"/>
    </location>
</feature>
<dbReference type="Pfam" id="PF26449">
    <property type="entry name" value="DUF8128"/>
    <property type="match status" value="1"/>
</dbReference>
<dbReference type="EMBL" id="MEVT01000008">
    <property type="protein sequence ID" value="OGC63088.1"/>
    <property type="molecule type" value="Genomic_DNA"/>
</dbReference>
<evidence type="ECO:0000259" key="2">
    <source>
        <dbReference type="Pfam" id="PF01935"/>
    </source>
</evidence>
<dbReference type="InterPro" id="IPR002789">
    <property type="entry name" value="HerA_central"/>
</dbReference>
<feature type="domain" description="TraD/TraG TraM recognition site" evidence="3">
    <location>
        <begin position="634"/>
        <end position="701"/>
    </location>
</feature>
<evidence type="ECO:0000259" key="3">
    <source>
        <dbReference type="Pfam" id="PF12696"/>
    </source>
</evidence>
<comment type="caution">
    <text evidence="5">The sequence shown here is derived from an EMBL/GenBank/DDBJ whole genome shotgun (WGS) entry which is preliminary data.</text>
</comment>
<dbReference type="PANTHER" id="PTHR30121">
    <property type="entry name" value="UNCHARACTERIZED PROTEIN YJGR-RELATED"/>
    <property type="match status" value="1"/>
</dbReference>
<dbReference type="PANTHER" id="PTHR30121:SF6">
    <property type="entry name" value="SLR6007 PROTEIN"/>
    <property type="match status" value="1"/>
</dbReference>
<sequence length="800" mass="91241">MELEATINSWISYFFMALIAGIVFFSIILFFAWRKKKKNETAYQYNLTFLHIKVPSTNEYEIKIAETFFSNLIGLKKSFWQSLFSDQYRISFEIVSKSDGIGFYVVVPDEIAALVEKQINAAYPEAEIDIVNPQEIWDRGEYTKVAELKLKGANYYPIKDHEDIKNDPLKGITSAMSKMGNDEVLALQYIIAPASDAWRLAGRSFVTRIKNSAANPEKKTNVDTSFLEKIEKKIANPGFYTKIRIVSIAKDPFAAETLIQNAINSFEQFSDVNYNKFVRRTPFSNKRWINNFVYRKMDPIEIAIPVVGTILFTNVSVLNTVELATIFHMPNKDTGTPKILWLTARKASAPANVPSEGLYLGKNIFRGVEKPIFMNEKDRSRHFYIIGQTGTGKSVLMKWLALQDIKNGEGLAIIDPHGTDISDLLPQIPRERIDDVIYFDASDTERPLGINLLEAHSEEEKHMVINSFIALLYKLYDPNHQGIMGPQLERSIRNCMLTAMADPTSTMIDVMRLLIDGNYYKKFLPMLNDPLVTRYWTDEMANTSDYHKSEKMGYMVSKFDRFVTDRTMRNIIGQPTSAFNFPDIMAQKKILLIDLAKGKLGEENSTFLGLLLVPRILAAALQRHKLIGTDFPNFYLYVDEFQNFATPDFATILSEARKYKLNLIVGHQFIDQLEDDIKEAIFGNVGTMATFRVGSDDAEFLKTQFEPTFTDRDLINLPIFNSYMKLLIDGHPSPPFSLVVDTEKTFSQPSDPDVEKTIIQNSRMKYGKSAEEVEKFITKAAGIEEPKVEEFPALRPKLPF</sequence>
<gene>
    <name evidence="5" type="ORF">A2264_00095</name>
</gene>
<evidence type="ECO:0008006" key="7">
    <source>
        <dbReference type="Google" id="ProtNLM"/>
    </source>
</evidence>
<dbReference type="CDD" id="cd01127">
    <property type="entry name" value="TrwB_TraG_TraD_VirD4"/>
    <property type="match status" value="1"/>
</dbReference>
<feature type="domain" description="Helicase HerA central" evidence="2">
    <location>
        <begin position="377"/>
        <end position="425"/>
    </location>
</feature>
<dbReference type="InterPro" id="IPR051162">
    <property type="entry name" value="T4SS_component"/>
</dbReference>
<feature type="transmembrane region" description="Helical" evidence="1">
    <location>
        <begin position="12"/>
        <end position="33"/>
    </location>
</feature>
<evidence type="ECO:0000256" key="1">
    <source>
        <dbReference type="SAM" id="Phobius"/>
    </source>
</evidence>
<dbReference type="SUPFAM" id="SSF52540">
    <property type="entry name" value="P-loop containing nucleoside triphosphate hydrolases"/>
    <property type="match status" value="1"/>
</dbReference>
<dbReference type="Gene3D" id="3.40.50.300">
    <property type="entry name" value="P-loop containing nucleotide triphosphate hydrolases"/>
    <property type="match status" value="2"/>
</dbReference>
<evidence type="ECO:0000259" key="4">
    <source>
        <dbReference type="Pfam" id="PF26449"/>
    </source>
</evidence>
<proteinExistence type="predicted"/>
<dbReference type="Pfam" id="PF01935">
    <property type="entry name" value="DUF87"/>
    <property type="match status" value="1"/>
</dbReference>
<dbReference type="InterPro" id="IPR058441">
    <property type="entry name" value="DUF8128"/>
</dbReference>
<accession>A0A1F4W1D2</accession>
<protein>
    <recommendedName>
        <fullName evidence="7">Type IV secretion system coupling protein TraD DNA-binding domain-containing protein</fullName>
    </recommendedName>
</protein>
<evidence type="ECO:0000313" key="6">
    <source>
        <dbReference type="Proteomes" id="UP000176614"/>
    </source>
</evidence>
<reference evidence="5 6" key="1">
    <citation type="journal article" date="2016" name="Nat. Commun.">
        <title>Thousands of microbial genomes shed light on interconnected biogeochemical processes in an aquifer system.</title>
        <authorList>
            <person name="Anantharaman K."/>
            <person name="Brown C.T."/>
            <person name="Hug L.A."/>
            <person name="Sharon I."/>
            <person name="Castelle C.J."/>
            <person name="Probst A.J."/>
            <person name="Thomas B.C."/>
            <person name="Singh A."/>
            <person name="Wilkins M.J."/>
            <person name="Karaoz U."/>
            <person name="Brodie E.L."/>
            <person name="Williams K.H."/>
            <person name="Hubbard S.S."/>
            <person name="Banfield J.F."/>
        </authorList>
    </citation>
    <scope>NUCLEOTIDE SEQUENCE [LARGE SCALE GENOMIC DNA]</scope>
</reference>
<dbReference type="Proteomes" id="UP000176614">
    <property type="component" value="Unassembled WGS sequence"/>
</dbReference>
<keyword evidence="1" id="KW-0472">Membrane</keyword>
<dbReference type="InterPro" id="IPR027417">
    <property type="entry name" value="P-loop_NTPase"/>
</dbReference>